<dbReference type="EMBL" id="CM004476">
    <property type="protein sequence ID" value="OCT76524.1"/>
    <property type="molecule type" value="Genomic_DNA"/>
</dbReference>
<protein>
    <submittedName>
        <fullName evidence="1">Uncharacterized protein</fullName>
    </submittedName>
</protein>
<dbReference type="Proteomes" id="UP000694892">
    <property type="component" value="Chromosome 6L"/>
</dbReference>
<reference evidence="2" key="1">
    <citation type="journal article" date="2016" name="Nature">
        <title>Genome evolution in the allotetraploid frog Xenopus laevis.</title>
        <authorList>
            <person name="Session A.M."/>
            <person name="Uno Y."/>
            <person name="Kwon T."/>
            <person name="Chapman J.A."/>
            <person name="Toyoda A."/>
            <person name="Takahashi S."/>
            <person name="Fukui A."/>
            <person name="Hikosaka A."/>
            <person name="Suzuki A."/>
            <person name="Kondo M."/>
            <person name="van Heeringen S.J."/>
            <person name="Quigley I."/>
            <person name="Heinz S."/>
            <person name="Ogino H."/>
            <person name="Ochi H."/>
            <person name="Hellsten U."/>
            <person name="Lyons J.B."/>
            <person name="Simakov O."/>
            <person name="Putnam N."/>
            <person name="Stites J."/>
            <person name="Kuroki Y."/>
            <person name="Tanaka T."/>
            <person name="Michiue T."/>
            <person name="Watanabe M."/>
            <person name="Bogdanovic O."/>
            <person name="Lister R."/>
            <person name="Georgiou G."/>
            <person name="Paranjpe S.S."/>
            <person name="van Kruijsbergen I."/>
            <person name="Shu S."/>
            <person name="Carlson J."/>
            <person name="Kinoshita T."/>
            <person name="Ohta Y."/>
            <person name="Mawaribuchi S."/>
            <person name="Jenkins J."/>
            <person name="Grimwood J."/>
            <person name="Schmutz J."/>
            <person name="Mitros T."/>
            <person name="Mozaffari S.V."/>
            <person name="Suzuki Y."/>
            <person name="Haramoto Y."/>
            <person name="Yamamoto T.S."/>
            <person name="Takagi C."/>
            <person name="Heald R."/>
            <person name="Miller K."/>
            <person name="Haudenschild C."/>
            <person name="Kitzman J."/>
            <person name="Nakayama T."/>
            <person name="Izutsu Y."/>
            <person name="Robert J."/>
            <person name="Fortriede J."/>
            <person name="Burns K."/>
            <person name="Lotay V."/>
            <person name="Karimi K."/>
            <person name="Yasuoka Y."/>
            <person name="Dichmann D.S."/>
            <person name="Flajnik M.F."/>
            <person name="Houston D.W."/>
            <person name="Shendure J."/>
            <person name="DuPasquier L."/>
            <person name="Vize P.D."/>
            <person name="Zorn A.M."/>
            <person name="Ito M."/>
            <person name="Marcotte E.M."/>
            <person name="Wallingford J.B."/>
            <person name="Ito Y."/>
            <person name="Asashima M."/>
            <person name="Ueno N."/>
            <person name="Matsuda Y."/>
            <person name="Veenstra G.J."/>
            <person name="Fujiyama A."/>
            <person name="Harland R.M."/>
            <person name="Taira M."/>
            <person name="Rokhsar D.S."/>
        </authorList>
    </citation>
    <scope>NUCLEOTIDE SEQUENCE [LARGE SCALE GENOMIC DNA]</scope>
    <source>
        <strain evidence="2">J</strain>
    </source>
</reference>
<proteinExistence type="predicted"/>
<dbReference type="AlphaFoldDB" id="A0A974CNA5"/>
<gene>
    <name evidence="1" type="ORF">XELAEV_18031727mg</name>
</gene>
<dbReference type="GO" id="GO:0005615">
    <property type="term" value="C:extracellular space"/>
    <property type="evidence" value="ECO:0007669"/>
    <property type="project" value="TreeGrafter"/>
</dbReference>
<evidence type="ECO:0000313" key="1">
    <source>
        <dbReference type="EMBL" id="OCT76524.1"/>
    </source>
</evidence>
<evidence type="ECO:0000313" key="2">
    <source>
        <dbReference type="Proteomes" id="UP000694892"/>
    </source>
</evidence>
<organism evidence="1 2">
    <name type="scientific">Xenopus laevis</name>
    <name type="common">African clawed frog</name>
    <dbReference type="NCBI Taxonomy" id="8355"/>
    <lineage>
        <taxon>Eukaryota</taxon>
        <taxon>Metazoa</taxon>
        <taxon>Chordata</taxon>
        <taxon>Craniata</taxon>
        <taxon>Vertebrata</taxon>
        <taxon>Euteleostomi</taxon>
        <taxon>Amphibia</taxon>
        <taxon>Batrachia</taxon>
        <taxon>Anura</taxon>
        <taxon>Pipoidea</taxon>
        <taxon>Pipidae</taxon>
        <taxon>Xenopodinae</taxon>
        <taxon>Xenopus</taxon>
        <taxon>Xenopus</taxon>
    </lineage>
</organism>
<dbReference type="GO" id="GO:0031012">
    <property type="term" value="C:extracellular matrix"/>
    <property type="evidence" value="ECO:0007669"/>
    <property type="project" value="TreeGrafter"/>
</dbReference>
<dbReference type="GO" id="GO:0004621">
    <property type="term" value="F:glycosylphosphatidylinositol phospholipase D activity"/>
    <property type="evidence" value="ECO:0007669"/>
    <property type="project" value="TreeGrafter"/>
</dbReference>
<accession>A0A974CNA5</accession>
<name>A0A974CNA5_XENLA</name>
<dbReference type="PANTHER" id="PTHR23221:SF7">
    <property type="entry name" value="PHOSPHATIDYLINOSITOL-GLYCAN-SPECIFIC PHOSPHOLIPASE D"/>
    <property type="match status" value="1"/>
</dbReference>
<sequence>MRADGADNITVDSGVVFQMNSWAKGSVLFVSKAMDAMNMNFAGQYLNHITSPSTSYFVSSPYQRGLVAAFLSSTSRKGRLSVEEAEWSIVGEQDYGWFGYSLHNHIFKNQTLLLVGSPTWSTCKSVKNCHTPSRGTQSVGKAYGFYPPEKDVTFVVHGDTVSITFCFSGAFCGIDMVVK</sequence>
<dbReference type="PANTHER" id="PTHR23221">
    <property type="entry name" value="GLYCOSYLPHOSPHATIDYLINOSITOL PHOSPHOLIPASE D"/>
    <property type="match status" value="1"/>
</dbReference>